<sequence length="489" mass="52318">MIAVPPKGGYWVDGTDHEDLKDHRGRPVVPPPTWRAKIETDDTAKCYRRFFVGREHSTLIGADEHLGPVLLSIKTEMVASQEHARILLRLRAGTMHEIVPASCLGAAPTPARMARLLNDQLNVDNFTPVLHPKNGHTGDTAVYEVFKEREIMFHVSTLLPYTEHDPQQLQRKRHIGNDIVAIVFQESDATFTPDMIASHFLHTFIVVQAIDPNTPDARLELRTRTSLLQSLADELRLKTAEFLGGAAQPAPGTPKGDAGAGSRFIDTVRKAWSARVRTSQSADNGLGGTGHERAAKKGGQAAVSESTPSSGRSTSKTSTSSTSKQSSTASPPHVTPTSSAASSPDLTAHAPRPSHRVSDDHAPRLSGPAHSDAASDDSSLTSEDLEEHLGGAYADSDTGLESMSSAETAAKGCSACAERAGSAPGAGPGGVGRCPAADRLGQENCQRDIKRLREKELGLQGDLAVATKEILRLRELLKDYSPNGDRSPM</sequence>
<feature type="region of interest" description="Disordered" evidence="2">
    <location>
        <begin position="275"/>
        <end position="384"/>
    </location>
</feature>
<dbReference type="GO" id="GO:0051056">
    <property type="term" value="P:regulation of small GTPase mediated signal transduction"/>
    <property type="evidence" value="ECO:0007669"/>
    <property type="project" value="InterPro"/>
</dbReference>
<gene>
    <name evidence="4" type="ORF">PHAECO_LOCUS11548</name>
</gene>
<keyword evidence="1" id="KW-0343">GTPase activation</keyword>
<feature type="compositionally biased region" description="Polar residues" evidence="2">
    <location>
        <begin position="335"/>
        <end position="345"/>
    </location>
</feature>
<dbReference type="Proteomes" id="UP001153737">
    <property type="component" value="Chromosome 8"/>
</dbReference>
<dbReference type="Pfam" id="PF21022">
    <property type="entry name" value="Rap-GAP_dimer"/>
    <property type="match status" value="1"/>
</dbReference>
<dbReference type="PROSITE" id="PS50085">
    <property type="entry name" value="RAPGAP"/>
    <property type="match status" value="1"/>
</dbReference>
<reference evidence="4" key="2">
    <citation type="submission" date="2022-10" db="EMBL/GenBank/DDBJ databases">
        <authorList>
            <consortium name="ENA_rothamsted_submissions"/>
            <consortium name="culmorum"/>
            <person name="King R."/>
        </authorList>
    </citation>
    <scope>NUCLEOTIDE SEQUENCE</scope>
</reference>
<dbReference type="PANTHER" id="PTHR15711:SF32">
    <property type="entry name" value="RAP GTPASE ACTIVATING PROTEIN 1, ISOFORM H"/>
    <property type="match status" value="1"/>
</dbReference>
<dbReference type="Gene3D" id="3.40.50.11210">
    <property type="entry name" value="Rap/Ran-GAP"/>
    <property type="match status" value="1"/>
</dbReference>
<organism evidence="4 5">
    <name type="scientific">Phaedon cochleariae</name>
    <name type="common">Mustard beetle</name>
    <dbReference type="NCBI Taxonomy" id="80249"/>
    <lineage>
        <taxon>Eukaryota</taxon>
        <taxon>Metazoa</taxon>
        <taxon>Ecdysozoa</taxon>
        <taxon>Arthropoda</taxon>
        <taxon>Hexapoda</taxon>
        <taxon>Insecta</taxon>
        <taxon>Pterygota</taxon>
        <taxon>Neoptera</taxon>
        <taxon>Endopterygota</taxon>
        <taxon>Coleoptera</taxon>
        <taxon>Polyphaga</taxon>
        <taxon>Cucujiformia</taxon>
        <taxon>Chrysomeloidea</taxon>
        <taxon>Chrysomelidae</taxon>
        <taxon>Chrysomelinae</taxon>
        <taxon>Chrysomelini</taxon>
        <taxon>Phaedon</taxon>
    </lineage>
</organism>
<evidence type="ECO:0000313" key="5">
    <source>
        <dbReference type="Proteomes" id="UP001153737"/>
    </source>
</evidence>
<accession>A0A9N9SIW4</accession>
<dbReference type="SUPFAM" id="SSF111347">
    <property type="entry name" value="Rap/Ran-GAP"/>
    <property type="match status" value="1"/>
</dbReference>
<dbReference type="EMBL" id="OU896714">
    <property type="protein sequence ID" value="CAG9824723.1"/>
    <property type="molecule type" value="Genomic_DNA"/>
</dbReference>
<dbReference type="InterPro" id="IPR035974">
    <property type="entry name" value="Rap/Ran-GAP_sf"/>
</dbReference>
<feature type="compositionally biased region" description="Low complexity" evidence="2">
    <location>
        <begin position="304"/>
        <end position="330"/>
    </location>
</feature>
<evidence type="ECO:0000256" key="2">
    <source>
        <dbReference type="SAM" id="MobiDB-lite"/>
    </source>
</evidence>
<dbReference type="InterPro" id="IPR050989">
    <property type="entry name" value="Rap1_Ran_GAP"/>
</dbReference>
<dbReference type="OrthoDB" id="2499658at2759"/>
<evidence type="ECO:0000259" key="3">
    <source>
        <dbReference type="PROSITE" id="PS50085"/>
    </source>
</evidence>
<reference evidence="4" key="1">
    <citation type="submission" date="2022-01" db="EMBL/GenBank/DDBJ databases">
        <authorList>
            <person name="King R."/>
        </authorList>
    </citation>
    <scope>NUCLEOTIDE SEQUENCE</scope>
</reference>
<keyword evidence="5" id="KW-1185">Reference proteome</keyword>
<dbReference type="GO" id="GO:0005096">
    <property type="term" value="F:GTPase activator activity"/>
    <property type="evidence" value="ECO:0007669"/>
    <property type="project" value="UniProtKB-KW"/>
</dbReference>
<feature type="domain" description="Rap-GAP" evidence="3">
    <location>
        <begin position="71"/>
        <end position="282"/>
    </location>
</feature>
<proteinExistence type="predicted"/>
<evidence type="ECO:0000313" key="4">
    <source>
        <dbReference type="EMBL" id="CAG9824723.1"/>
    </source>
</evidence>
<dbReference type="InterPro" id="IPR000331">
    <property type="entry name" value="Rap/Ran_GAP_dom"/>
</dbReference>
<feature type="compositionally biased region" description="Low complexity" evidence="2">
    <location>
        <begin position="369"/>
        <end position="382"/>
    </location>
</feature>
<dbReference type="GO" id="GO:0005737">
    <property type="term" value="C:cytoplasm"/>
    <property type="evidence" value="ECO:0007669"/>
    <property type="project" value="TreeGrafter"/>
</dbReference>
<protein>
    <recommendedName>
        <fullName evidence="3">Rap-GAP domain-containing protein</fullName>
    </recommendedName>
</protein>
<dbReference type="AlphaFoldDB" id="A0A9N9SIW4"/>
<dbReference type="PANTHER" id="PTHR15711">
    <property type="entry name" value="RAP GTPASE-ACTIVATING PROTEIN"/>
    <property type="match status" value="1"/>
</dbReference>
<name>A0A9N9SIW4_PHACE</name>
<evidence type="ECO:0000256" key="1">
    <source>
        <dbReference type="ARBA" id="ARBA00022468"/>
    </source>
</evidence>